<evidence type="ECO:0000313" key="3">
    <source>
        <dbReference type="Proteomes" id="UP001293254"/>
    </source>
</evidence>
<dbReference type="PANTHER" id="PTHR34194:SF2">
    <property type="entry name" value="F14J8.16 PROTEIN"/>
    <property type="match status" value="1"/>
</dbReference>
<proteinExistence type="predicted"/>
<dbReference type="AlphaFoldDB" id="A0AAE1YQ41"/>
<evidence type="ECO:0000313" key="2">
    <source>
        <dbReference type="EMBL" id="KAK4433723.1"/>
    </source>
</evidence>
<feature type="region of interest" description="Disordered" evidence="1">
    <location>
        <begin position="167"/>
        <end position="225"/>
    </location>
</feature>
<comment type="caution">
    <text evidence="2">The sequence shown here is derived from an EMBL/GenBank/DDBJ whole genome shotgun (WGS) entry which is preliminary data.</text>
</comment>
<accession>A0AAE1YQ41</accession>
<feature type="compositionally biased region" description="Basic and acidic residues" evidence="1">
    <location>
        <begin position="183"/>
        <end position="198"/>
    </location>
</feature>
<organism evidence="2 3">
    <name type="scientific">Sesamum alatum</name>
    <dbReference type="NCBI Taxonomy" id="300844"/>
    <lineage>
        <taxon>Eukaryota</taxon>
        <taxon>Viridiplantae</taxon>
        <taxon>Streptophyta</taxon>
        <taxon>Embryophyta</taxon>
        <taxon>Tracheophyta</taxon>
        <taxon>Spermatophyta</taxon>
        <taxon>Magnoliopsida</taxon>
        <taxon>eudicotyledons</taxon>
        <taxon>Gunneridae</taxon>
        <taxon>Pentapetalae</taxon>
        <taxon>asterids</taxon>
        <taxon>lamiids</taxon>
        <taxon>Lamiales</taxon>
        <taxon>Pedaliaceae</taxon>
        <taxon>Sesamum</taxon>
    </lineage>
</organism>
<reference evidence="2" key="1">
    <citation type="submission" date="2020-06" db="EMBL/GenBank/DDBJ databases">
        <authorList>
            <person name="Li T."/>
            <person name="Hu X."/>
            <person name="Zhang T."/>
            <person name="Song X."/>
            <person name="Zhang H."/>
            <person name="Dai N."/>
            <person name="Sheng W."/>
            <person name="Hou X."/>
            <person name="Wei L."/>
        </authorList>
    </citation>
    <scope>NUCLEOTIDE SEQUENCE</scope>
    <source>
        <strain evidence="2">3651</strain>
        <tissue evidence="2">Leaf</tissue>
    </source>
</reference>
<feature type="compositionally biased region" description="Polar residues" evidence="1">
    <location>
        <begin position="168"/>
        <end position="180"/>
    </location>
</feature>
<dbReference type="EMBL" id="JACGWO010000002">
    <property type="protein sequence ID" value="KAK4433723.1"/>
    <property type="molecule type" value="Genomic_DNA"/>
</dbReference>
<evidence type="ECO:0000256" key="1">
    <source>
        <dbReference type="SAM" id="MobiDB-lite"/>
    </source>
</evidence>
<dbReference type="Proteomes" id="UP001293254">
    <property type="component" value="Unassembled WGS sequence"/>
</dbReference>
<dbReference type="PANTHER" id="PTHR34194">
    <property type="entry name" value="F14J8.16 PROTEIN"/>
    <property type="match status" value="1"/>
</dbReference>
<gene>
    <name evidence="2" type="ORF">Salat_0535000</name>
</gene>
<reference evidence="2" key="2">
    <citation type="journal article" date="2024" name="Plant">
        <title>Genomic evolution and insights into agronomic trait innovations of Sesamum species.</title>
        <authorList>
            <person name="Miao H."/>
            <person name="Wang L."/>
            <person name="Qu L."/>
            <person name="Liu H."/>
            <person name="Sun Y."/>
            <person name="Le M."/>
            <person name="Wang Q."/>
            <person name="Wei S."/>
            <person name="Zheng Y."/>
            <person name="Lin W."/>
            <person name="Duan Y."/>
            <person name="Cao H."/>
            <person name="Xiong S."/>
            <person name="Wang X."/>
            <person name="Wei L."/>
            <person name="Li C."/>
            <person name="Ma Q."/>
            <person name="Ju M."/>
            <person name="Zhao R."/>
            <person name="Li G."/>
            <person name="Mu C."/>
            <person name="Tian Q."/>
            <person name="Mei H."/>
            <person name="Zhang T."/>
            <person name="Gao T."/>
            <person name="Zhang H."/>
        </authorList>
    </citation>
    <scope>NUCLEOTIDE SEQUENCE</scope>
    <source>
        <strain evidence="2">3651</strain>
    </source>
</reference>
<protein>
    <submittedName>
        <fullName evidence="2">Uncharacterized protein</fullName>
    </submittedName>
</protein>
<keyword evidence="3" id="KW-1185">Reference proteome</keyword>
<sequence>MKFTFEGAKRRREEGSTISSKMVQKEINYVGFEKLVNLDAYHDPIHAPAERSDSGLGEFKRRLEENDNVDADYTNALLYILNKEERVNLHKKQREEDDVLENNVDYSSEEEENDPQYELFLKCLKEDGKSYALEVRKSCLPVVIKYEGDTSSDEECDPEPRRKLRSAMKQNNGPSSQHGVQNRYKDDSPSTSTEEVKNLNRRKSRKKAESEKVESVKPSTNDIVPDPDYLIFHQNSKAVDDHYVYTYGGHTIVFEKTYGENNREQEKHDGEPSSDVEILDSIYTLSSPTMASEFRHQVITVLRKPYDEEEHDKLWLDIGLRKPEERHLDLRHGRERSYGKRKDGKSYLDHHPDLEMQLLQFQDDKPKCLNLLRGFFFWLQNFLQNGSFKPWQDAECLAINPESC</sequence>
<name>A0AAE1YQ41_9LAMI</name>